<sequence length="68" mass="7977">MKKEIYFNENEEPILHKVTYSDREEVIIDNTGKLEDTKILVAKLKAKGAFERLNKLIEQTRAEKKAQE</sequence>
<gene>
    <name evidence="1" type="ORF">SAMN04488089_101490</name>
</gene>
<dbReference type="KEGG" id="mpw:MPR_0003"/>
<comment type="caution">
    <text evidence="1">The sequence shown here is derived from an EMBL/GenBank/DDBJ whole genome shotgun (WGS) entry which is preliminary data.</text>
</comment>
<dbReference type="AlphaFoldDB" id="A0AAJ5BCN2"/>
<dbReference type="EMBL" id="FOFY01000001">
    <property type="protein sequence ID" value="SEQ08041.1"/>
    <property type="molecule type" value="Genomic_DNA"/>
</dbReference>
<dbReference type="RefSeq" id="WP_041888185.1">
    <property type="nucleotide sequence ID" value="NZ_CP010817.1"/>
</dbReference>
<accession>A0AAJ5BCN2</accession>
<dbReference type="Proteomes" id="UP000183496">
    <property type="component" value="Unassembled WGS sequence"/>
</dbReference>
<protein>
    <submittedName>
        <fullName evidence="1">Uncharacterized protein</fullName>
    </submittedName>
</protein>
<evidence type="ECO:0000313" key="2">
    <source>
        <dbReference type="Proteomes" id="UP000183496"/>
    </source>
</evidence>
<organism evidence="1 2">
    <name type="scientific">Myroides profundi</name>
    <dbReference type="NCBI Taxonomy" id="480520"/>
    <lineage>
        <taxon>Bacteria</taxon>
        <taxon>Pseudomonadati</taxon>
        <taxon>Bacteroidota</taxon>
        <taxon>Flavobacteriia</taxon>
        <taxon>Flavobacteriales</taxon>
        <taxon>Flavobacteriaceae</taxon>
        <taxon>Myroides</taxon>
    </lineage>
</organism>
<proteinExistence type="predicted"/>
<reference evidence="1 2" key="1">
    <citation type="submission" date="2016-10" db="EMBL/GenBank/DDBJ databases">
        <authorList>
            <person name="Varghese N."/>
            <person name="Submissions S."/>
        </authorList>
    </citation>
    <scope>NUCLEOTIDE SEQUENCE [LARGE SCALE GENOMIC DNA]</scope>
    <source>
        <strain evidence="2">DSM 19823 / KCTC 23066 / CCTCC M 208030 / D25</strain>
    </source>
</reference>
<keyword evidence="2" id="KW-1185">Reference proteome</keyword>
<name>A0AAJ5BCN2_MYRPR</name>
<evidence type="ECO:0000313" key="1">
    <source>
        <dbReference type="EMBL" id="SEQ08041.1"/>
    </source>
</evidence>